<comment type="subunit">
    <text evidence="4">EntB, EntD, EntE, and EntF form a multienzyme complex called enterobactin synthase.</text>
</comment>
<evidence type="ECO:0000256" key="1">
    <source>
        <dbReference type="ARBA" id="ARBA00003937"/>
    </source>
</evidence>
<evidence type="ECO:0000256" key="5">
    <source>
        <dbReference type="ARBA" id="ARBA00019087"/>
    </source>
</evidence>
<dbReference type="GO" id="GO:0009239">
    <property type="term" value="P:enterobactin biosynthetic process"/>
    <property type="evidence" value="ECO:0007669"/>
    <property type="project" value="UniProtKB-KW"/>
</dbReference>
<comment type="similarity">
    <text evidence="3">Belongs to the P-Pant transferase superfamily. EntD family.</text>
</comment>
<dbReference type="RefSeq" id="WP_188951036.1">
    <property type="nucleotide sequence ID" value="NZ_BMIB01000001.1"/>
</dbReference>
<evidence type="ECO:0000256" key="8">
    <source>
        <dbReference type="ARBA" id="ARBA00029894"/>
    </source>
</evidence>
<feature type="domain" description="4'-phosphopantetheinyl transferase" evidence="14">
    <location>
        <begin position="100"/>
        <end position="186"/>
    </location>
</feature>
<comment type="pathway">
    <text evidence="2">Siderophore biosynthesis; enterobactin biosynthesis.</text>
</comment>
<evidence type="ECO:0000256" key="9">
    <source>
        <dbReference type="ARBA" id="ARBA00031996"/>
    </source>
</evidence>
<dbReference type="GO" id="GO:0008897">
    <property type="term" value="F:holo-[acyl-carrier-protein] synthase activity"/>
    <property type="evidence" value="ECO:0007669"/>
    <property type="project" value="InterPro"/>
</dbReference>
<comment type="caution">
    <text evidence="15">The sequence shown here is derived from an EMBL/GenBank/DDBJ whole genome shotgun (WGS) entry which is preliminary data.</text>
</comment>
<dbReference type="InterPro" id="IPR008278">
    <property type="entry name" value="4-PPantetheinyl_Trfase_dom"/>
</dbReference>
<evidence type="ECO:0000256" key="7">
    <source>
        <dbReference type="ARBA" id="ARBA00023191"/>
    </source>
</evidence>
<comment type="cofactor">
    <cofactor evidence="13">
        <name>Mg(2+)</name>
        <dbReference type="ChEBI" id="CHEBI:18420"/>
    </cofactor>
</comment>
<reference evidence="15" key="2">
    <citation type="submission" date="2020-09" db="EMBL/GenBank/DDBJ databases">
        <authorList>
            <person name="Sun Q."/>
            <person name="Zhou Y."/>
        </authorList>
    </citation>
    <scope>NUCLEOTIDE SEQUENCE</scope>
    <source>
        <strain evidence="15">CGMCC 1.15290</strain>
    </source>
</reference>
<feature type="binding site" evidence="12">
    <location>
        <position position="50"/>
    </location>
    <ligand>
        <name>CoA</name>
        <dbReference type="ChEBI" id="CHEBI:57287"/>
    </ligand>
</feature>
<dbReference type="PANTHER" id="PTHR38096:SF1">
    <property type="entry name" value="ENTEROBACTIN SYNTHASE COMPONENT D"/>
    <property type="match status" value="1"/>
</dbReference>
<feature type="binding site" evidence="12">
    <location>
        <begin position="85"/>
        <end position="86"/>
    </location>
    <ligand>
        <name>CoA</name>
        <dbReference type="ChEBI" id="CHEBI:57287"/>
    </ligand>
</feature>
<evidence type="ECO:0000313" key="16">
    <source>
        <dbReference type="Proteomes" id="UP000627292"/>
    </source>
</evidence>
<dbReference type="GO" id="GO:0000287">
    <property type="term" value="F:magnesium ion binding"/>
    <property type="evidence" value="ECO:0007669"/>
    <property type="project" value="InterPro"/>
</dbReference>
<comment type="function">
    <text evidence="1">Involved in the biosynthesis of the siderophore enterobactin (enterochelin), which is a macrocyclic trimeric lactone of N-(2,3-dihydroxybenzoyl)-serine. The serine trilactone serves as a scaffolding for the three catechol functionalities that provide hexadentate coordination for the tightly ligated iron(2+) atoms. Plays an essential role in the assembly of the enterobactin by catalyzing the transfer of the 4'-phosphopantetheine (Ppant) moiety from coenzyme A to the apo-domains of both EntB (ArCP domain) and EntF (PCP domain) to yield their holo-forms which make them competent for the activation of 2,3-dihydroxybenzoate (DHB) and L-serine, respectively.</text>
</comment>
<dbReference type="AlphaFoldDB" id="A0A917ITK9"/>
<feature type="binding site" evidence="13">
    <location>
        <position position="104"/>
    </location>
    <ligand>
        <name>Mg(2+)</name>
        <dbReference type="ChEBI" id="CHEBI:18420"/>
    </ligand>
</feature>
<evidence type="ECO:0000259" key="14">
    <source>
        <dbReference type="Pfam" id="PF01648"/>
    </source>
</evidence>
<feature type="binding site" evidence="12">
    <location>
        <position position="104"/>
    </location>
    <ligand>
        <name>CoA</name>
        <dbReference type="ChEBI" id="CHEBI:57287"/>
    </ligand>
</feature>
<feature type="binding site" evidence="13">
    <location>
        <position position="106"/>
    </location>
    <ligand>
        <name>Mg(2+)</name>
        <dbReference type="ChEBI" id="CHEBI:18420"/>
    </ligand>
</feature>
<dbReference type="InterPro" id="IPR037143">
    <property type="entry name" value="4-PPantetheinyl_Trfase_dom_sf"/>
</dbReference>
<comment type="catalytic activity">
    <reaction evidence="11">
        <text>apo-[peptidyl-carrier protein] + CoA = holo-[peptidyl-carrier protein] + adenosine 3',5'-bisphosphate + H(+)</text>
        <dbReference type="Rhea" id="RHEA:46228"/>
        <dbReference type="Rhea" id="RHEA-COMP:11479"/>
        <dbReference type="Rhea" id="RHEA-COMP:11480"/>
        <dbReference type="ChEBI" id="CHEBI:15378"/>
        <dbReference type="ChEBI" id="CHEBI:29999"/>
        <dbReference type="ChEBI" id="CHEBI:57287"/>
        <dbReference type="ChEBI" id="CHEBI:58343"/>
        <dbReference type="ChEBI" id="CHEBI:64479"/>
    </reaction>
</comment>
<reference evidence="15" key="1">
    <citation type="journal article" date="2014" name="Int. J. Syst. Evol. Microbiol.">
        <title>Complete genome sequence of Corynebacterium casei LMG S-19264T (=DSM 44701T), isolated from a smear-ripened cheese.</title>
        <authorList>
            <consortium name="US DOE Joint Genome Institute (JGI-PGF)"/>
            <person name="Walter F."/>
            <person name="Albersmeier A."/>
            <person name="Kalinowski J."/>
            <person name="Ruckert C."/>
        </authorList>
    </citation>
    <scope>NUCLEOTIDE SEQUENCE</scope>
    <source>
        <strain evidence="15">CGMCC 1.15290</strain>
    </source>
</reference>
<keyword evidence="7" id="KW-0259">Enterobactin biosynthesis</keyword>
<evidence type="ECO:0000256" key="3">
    <source>
        <dbReference type="ARBA" id="ARBA00008342"/>
    </source>
</evidence>
<feature type="binding site" evidence="12">
    <location>
        <position position="153"/>
    </location>
    <ligand>
        <name>CoA</name>
        <dbReference type="ChEBI" id="CHEBI:57287"/>
    </ligand>
</feature>
<sequence length="212" mass="25167">MPLFFQQNINENTRLGIWHITEEEHFFLEKVPLQQDITHPHKRLQHLAGRFLLQYLFPGFPYHEMLIADSRKPYLPYDRYHFSISHCGDYAAAIVSETQRVGIDIEVPTARVQKIVPKFLHEEERRQLHRQVTEAGLATDNYQLPTLLWSAKEAAFKWWSFGSVDFSEDIRLQYFPFQEKGSISGYFNRVEERFPLVFHYQLFPGLCLVYTL</sequence>
<dbReference type="SUPFAM" id="SSF56214">
    <property type="entry name" value="4'-phosphopantetheinyl transferase"/>
    <property type="match status" value="2"/>
</dbReference>
<protein>
    <recommendedName>
        <fullName evidence="5">Enterobactin synthase component D</fullName>
    </recommendedName>
    <alternativeName>
        <fullName evidence="8">4'-phosphopantetheinyl transferase EntD</fullName>
    </alternativeName>
    <alternativeName>
        <fullName evidence="9">Enterochelin synthase D</fullName>
    </alternativeName>
</protein>
<evidence type="ECO:0000256" key="13">
    <source>
        <dbReference type="PIRSR" id="PIRSR603542-2"/>
    </source>
</evidence>
<dbReference type="InterPro" id="IPR003542">
    <property type="entry name" value="Enbac_synth_compD-like"/>
</dbReference>
<dbReference type="Gene3D" id="3.90.470.20">
    <property type="entry name" value="4'-phosphopantetheinyl transferase domain"/>
    <property type="match status" value="1"/>
</dbReference>
<evidence type="ECO:0000256" key="11">
    <source>
        <dbReference type="ARBA" id="ARBA00049191"/>
    </source>
</evidence>
<dbReference type="PANTHER" id="PTHR38096">
    <property type="entry name" value="ENTEROBACTIN SYNTHASE COMPONENT D"/>
    <property type="match status" value="1"/>
</dbReference>
<evidence type="ECO:0000256" key="2">
    <source>
        <dbReference type="ARBA" id="ARBA00004993"/>
    </source>
</evidence>
<dbReference type="GO" id="GO:0009366">
    <property type="term" value="C:enterobactin synthetase complex"/>
    <property type="evidence" value="ECO:0007669"/>
    <property type="project" value="InterPro"/>
</dbReference>
<comment type="catalytic activity">
    <reaction evidence="10">
        <text>apo-[aryl-carrier protein] + CoA = holo-[aryl-carrier protein] + adenosine 3',5'-bisphosphate + H(+)</text>
        <dbReference type="Rhea" id="RHEA:48404"/>
        <dbReference type="Rhea" id="RHEA-COMP:15903"/>
        <dbReference type="Rhea" id="RHEA-COMP:17557"/>
        <dbReference type="ChEBI" id="CHEBI:15378"/>
        <dbReference type="ChEBI" id="CHEBI:29999"/>
        <dbReference type="ChEBI" id="CHEBI:57287"/>
        <dbReference type="ChEBI" id="CHEBI:58343"/>
        <dbReference type="ChEBI" id="CHEBI:64479"/>
    </reaction>
</comment>
<evidence type="ECO:0000256" key="6">
    <source>
        <dbReference type="ARBA" id="ARBA00022679"/>
    </source>
</evidence>
<organism evidence="15 16">
    <name type="scientific">Filimonas zeae</name>
    <dbReference type="NCBI Taxonomy" id="1737353"/>
    <lineage>
        <taxon>Bacteria</taxon>
        <taxon>Pseudomonadati</taxon>
        <taxon>Bacteroidota</taxon>
        <taxon>Chitinophagia</taxon>
        <taxon>Chitinophagales</taxon>
        <taxon>Chitinophagaceae</taxon>
        <taxon>Filimonas</taxon>
    </lineage>
</organism>
<dbReference type="EMBL" id="BMIB01000001">
    <property type="protein sequence ID" value="GGH62107.1"/>
    <property type="molecule type" value="Genomic_DNA"/>
</dbReference>
<evidence type="ECO:0000256" key="12">
    <source>
        <dbReference type="PIRSR" id="PIRSR603542-1"/>
    </source>
</evidence>
<keyword evidence="16" id="KW-1185">Reference proteome</keyword>
<keyword evidence="13" id="KW-0479">Metal-binding</keyword>
<keyword evidence="6" id="KW-0808">Transferase</keyword>
<proteinExistence type="inferred from homology"/>
<gene>
    <name evidence="15" type="ORF">GCM10011379_11750</name>
</gene>
<name>A0A917ITK9_9BACT</name>
<accession>A0A917ITK9</accession>
<keyword evidence="13" id="KW-0460">Magnesium</keyword>
<evidence type="ECO:0000313" key="15">
    <source>
        <dbReference type="EMBL" id="GGH62107.1"/>
    </source>
</evidence>
<evidence type="ECO:0000256" key="4">
    <source>
        <dbReference type="ARBA" id="ARBA00011503"/>
    </source>
</evidence>
<dbReference type="Proteomes" id="UP000627292">
    <property type="component" value="Unassembled WGS sequence"/>
</dbReference>
<feature type="binding site" evidence="12">
    <location>
        <position position="157"/>
    </location>
    <ligand>
        <name>CoA</name>
        <dbReference type="ChEBI" id="CHEBI:57287"/>
    </ligand>
</feature>
<dbReference type="Pfam" id="PF01648">
    <property type="entry name" value="ACPS"/>
    <property type="match status" value="1"/>
</dbReference>
<evidence type="ECO:0000256" key="10">
    <source>
        <dbReference type="ARBA" id="ARBA00049176"/>
    </source>
</evidence>
<feature type="binding site" evidence="13">
    <location>
        <position position="105"/>
    </location>
    <ligand>
        <name>Mg(2+)</name>
        <dbReference type="ChEBI" id="CHEBI:18420"/>
    </ligand>
</feature>
<dbReference type="GO" id="GO:0005886">
    <property type="term" value="C:plasma membrane"/>
    <property type="evidence" value="ECO:0007669"/>
    <property type="project" value="TreeGrafter"/>
</dbReference>